<dbReference type="Pfam" id="PF02201">
    <property type="entry name" value="SWIB"/>
    <property type="match status" value="1"/>
</dbReference>
<dbReference type="AlphaFoldDB" id="A0A9P6A7P0"/>
<dbReference type="InterPro" id="IPR019835">
    <property type="entry name" value="SWIB_domain"/>
</dbReference>
<feature type="region of interest" description="Disordered" evidence="1">
    <location>
        <begin position="65"/>
        <end position="195"/>
    </location>
</feature>
<gene>
    <name evidence="3" type="ORF">BDN71DRAFT_1479540</name>
</gene>
<dbReference type="CDD" id="cd10567">
    <property type="entry name" value="SWIB-MDM2_like"/>
    <property type="match status" value="1"/>
</dbReference>
<evidence type="ECO:0000256" key="1">
    <source>
        <dbReference type="SAM" id="MobiDB-lite"/>
    </source>
</evidence>
<feature type="compositionally biased region" description="Acidic residues" evidence="1">
    <location>
        <begin position="93"/>
        <end position="113"/>
    </location>
</feature>
<feature type="domain" description="DM2" evidence="2">
    <location>
        <begin position="193"/>
        <end position="270"/>
    </location>
</feature>
<dbReference type="PROSITE" id="PS51925">
    <property type="entry name" value="SWIB_MDM2"/>
    <property type="match status" value="1"/>
</dbReference>
<feature type="compositionally biased region" description="Low complexity" evidence="1">
    <location>
        <begin position="150"/>
        <end position="159"/>
    </location>
</feature>
<protein>
    <submittedName>
        <fullName evidence="3">SWIB-domain-containing protein</fullName>
    </submittedName>
</protein>
<sequence>MGFDFNSLEPLIKEILSAPGTDLNTISAKRVRRQLTELDPSLTSEFMKENKENVDLVIARVYESVREPGGGDGGEDHEEGASDTSRKRKQSEQSEDYGENGEEEVGDEDEEAESAPPAKKAKKGKKELSDEQLARQISNEINGGGRRSVTRSARATSGTPKKPRKRKSAATVDSDDGSDAGDKPKTKSAARGGFAKEYTLSPPLASLLAVDKLSRPQVVKQLWVYIKANDLQNPSNKKEIICDAPMKAIFKSDKIDMFSMNKYLGSHLYKDAEEEA</sequence>
<accession>A0A9P6A7P0</accession>
<dbReference type="Gene3D" id="1.10.245.10">
    <property type="entry name" value="SWIB/MDM2 domain"/>
    <property type="match status" value="1"/>
</dbReference>
<dbReference type="SMART" id="SM00151">
    <property type="entry name" value="SWIB"/>
    <property type="match status" value="1"/>
</dbReference>
<dbReference type="InterPro" id="IPR003121">
    <property type="entry name" value="SWIB_MDM2_domain"/>
</dbReference>
<reference evidence="3" key="1">
    <citation type="submission" date="2020-11" db="EMBL/GenBank/DDBJ databases">
        <authorList>
            <consortium name="DOE Joint Genome Institute"/>
            <person name="Ahrendt S."/>
            <person name="Riley R."/>
            <person name="Andreopoulos W."/>
            <person name="Labutti K."/>
            <person name="Pangilinan J."/>
            <person name="Ruiz-Duenas F.J."/>
            <person name="Barrasa J.M."/>
            <person name="Sanchez-Garcia M."/>
            <person name="Camarero S."/>
            <person name="Miyauchi S."/>
            <person name="Serrano A."/>
            <person name="Linde D."/>
            <person name="Babiker R."/>
            <person name="Drula E."/>
            <person name="Ayuso-Fernandez I."/>
            <person name="Pacheco R."/>
            <person name="Padilla G."/>
            <person name="Ferreira P."/>
            <person name="Barriuso J."/>
            <person name="Kellner H."/>
            <person name="Castanera R."/>
            <person name="Alfaro M."/>
            <person name="Ramirez L."/>
            <person name="Pisabarro A.G."/>
            <person name="Kuo A."/>
            <person name="Tritt A."/>
            <person name="Lipzen A."/>
            <person name="He G."/>
            <person name="Yan M."/>
            <person name="Ng V."/>
            <person name="Cullen D."/>
            <person name="Martin F."/>
            <person name="Rosso M.-N."/>
            <person name="Henrissat B."/>
            <person name="Hibbett D."/>
            <person name="Martinez A.T."/>
            <person name="Grigoriev I.V."/>
        </authorList>
    </citation>
    <scope>NUCLEOTIDE SEQUENCE</scope>
    <source>
        <strain evidence="3">ATCC 90797</strain>
    </source>
</reference>
<evidence type="ECO:0000313" key="4">
    <source>
        <dbReference type="Proteomes" id="UP000807025"/>
    </source>
</evidence>
<name>A0A9P6A7P0_PLEER</name>
<proteinExistence type="predicted"/>
<dbReference type="Proteomes" id="UP000807025">
    <property type="component" value="Unassembled WGS sequence"/>
</dbReference>
<dbReference type="SUPFAM" id="SSF47592">
    <property type="entry name" value="SWIB/MDM2 domain"/>
    <property type="match status" value="1"/>
</dbReference>
<evidence type="ECO:0000313" key="3">
    <source>
        <dbReference type="EMBL" id="KAF9501438.1"/>
    </source>
</evidence>
<dbReference type="EMBL" id="MU154523">
    <property type="protein sequence ID" value="KAF9501438.1"/>
    <property type="molecule type" value="Genomic_DNA"/>
</dbReference>
<organism evidence="3 4">
    <name type="scientific">Pleurotus eryngii</name>
    <name type="common">Boletus of the steppes</name>
    <dbReference type="NCBI Taxonomy" id="5323"/>
    <lineage>
        <taxon>Eukaryota</taxon>
        <taxon>Fungi</taxon>
        <taxon>Dikarya</taxon>
        <taxon>Basidiomycota</taxon>
        <taxon>Agaricomycotina</taxon>
        <taxon>Agaricomycetes</taxon>
        <taxon>Agaricomycetidae</taxon>
        <taxon>Agaricales</taxon>
        <taxon>Pleurotineae</taxon>
        <taxon>Pleurotaceae</taxon>
        <taxon>Pleurotus</taxon>
    </lineage>
</organism>
<dbReference type="OrthoDB" id="10251073at2759"/>
<comment type="caution">
    <text evidence="3">The sequence shown here is derived from an EMBL/GenBank/DDBJ whole genome shotgun (WGS) entry which is preliminary data.</text>
</comment>
<keyword evidence="4" id="KW-1185">Reference proteome</keyword>
<dbReference type="PANTHER" id="PTHR13844">
    <property type="entry name" value="SWI/SNF-RELATED MATRIX-ASSOCIATED ACTIN-DEPENDENT REGULATOR OF CHROMATIN SUBFAMILY D"/>
    <property type="match status" value="1"/>
</dbReference>
<evidence type="ECO:0000259" key="2">
    <source>
        <dbReference type="PROSITE" id="PS51925"/>
    </source>
</evidence>
<dbReference type="InterPro" id="IPR036885">
    <property type="entry name" value="SWIB_MDM2_dom_sf"/>
</dbReference>